<name>A0A9X3IA81_9SPHI</name>
<accession>A0A9X3IA81</accession>
<evidence type="ECO:0000313" key="2">
    <source>
        <dbReference type="EMBL" id="MCX3266080.1"/>
    </source>
</evidence>
<dbReference type="EMBL" id="JAPJUH010000004">
    <property type="protein sequence ID" value="MCX3266080.1"/>
    <property type="molecule type" value="Genomic_DNA"/>
</dbReference>
<protein>
    <submittedName>
        <fullName evidence="2">DUF3667 domain-containing protein</fullName>
    </submittedName>
</protein>
<gene>
    <name evidence="2" type="ORF">OQZ29_15080</name>
</gene>
<organism evidence="2 3">
    <name type="scientific">Pedobacter agri</name>
    <dbReference type="NCBI Taxonomy" id="454586"/>
    <lineage>
        <taxon>Bacteria</taxon>
        <taxon>Pseudomonadati</taxon>
        <taxon>Bacteroidota</taxon>
        <taxon>Sphingobacteriia</taxon>
        <taxon>Sphingobacteriales</taxon>
        <taxon>Sphingobacteriaceae</taxon>
        <taxon>Pedobacter</taxon>
    </lineage>
</organism>
<sequence length="242" mass="28037">MNCINCNTELSSNYCPDCGQPSKLRRINAHYIVHEIEHVLHFERGIFHTIRELVVHPGRTIKRYLNENRSRLVKPIAFIVITSLVYSIAVNFFHVEDHYVNLDDRELSDKMLVTTSFFKWVQGHYGYANILMGIFIAFWTKLFFRKYEYNFFELLILLCFVMGIGMLIYAVFGIIEGLTHTKVMQIAGMIGLGYTVWAIGNFFNKNKVSSYLKALASYLLGMLTFLILSTVITITIDILIKH</sequence>
<feature type="transmembrane region" description="Helical" evidence="1">
    <location>
        <begin position="125"/>
        <end position="144"/>
    </location>
</feature>
<keyword evidence="1" id="KW-1133">Transmembrane helix</keyword>
<keyword evidence="1" id="KW-0812">Transmembrane</keyword>
<keyword evidence="1" id="KW-0472">Membrane</keyword>
<evidence type="ECO:0000256" key="1">
    <source>
        <dbReference type="SAM" id="Phobius"/>
    </source>
</evidence>
<dbReference type="InterPro" id="IPR022134">
    <property type="entry name" value="DUF3667"/>
</dbReference>
<dbReference type="Pfam" id="PF12412">
    <property type="entry name" value="DUF3667"/>
    <property type="match status" value="1"/>
</dbReference>
<feature type="transmembrane region" description="Helical" evidence="1">
    <location>
        <begin position="151"/>
        <end position="172"/>
    </location>
</feature>
<keyword evidence="3" id="KW-1185">Reference proteome</keyword>
<dbReference type="RefSeq" id="WP_010600906.1">
    <property type="nucleotide sequence ID" value="NZ_JAPJUH010000004.1"/>
</dbReference>
<feature type="transmembrane region" description="Helical" evidence="1">
    <location>
        <begin position="215"/>
        <end position="240"/>
    </location>
</feature>
<dbReference type="AlphaFoldDB" id="A0A9X3IA81"/>
<feature type="transmembrane region" description="Helical" evidence="1">
    <location>
        <begin position="72"/>
        <end position="93"/>
    </location>
</feature>
<dbReference type="Proteomes" id="UP001142592">
    <property type="component" value="Unassembled WGS sequence"/>
</dbReference>
<proteinExistence type="predicted"/>
<evidence type="ECO:0000313" key="3">
    <source>
        <dbReference type="Proteomes" id="UP001142592"/>
    </source>
</evidence>
<feature type="transmembrane region" description="Helical" evidence="1">
    <location>
        <begin position="184"/>
        <end position="203"/>
    </location>
</feature>
<reference evidence="2" key="1">
    <citation type="submission" date="2022-11" db="EMBL/GenBank/DDBJ databases">
        <authorList>
            <person name="Graham C."/>
            <person name="Newman J.D."/>
        </authorList>
    </citation>
    <scope>NUCLEOTIDE SEQUENCE</scope>
    <source>
        <strain evidence="2">DSM 19486</strain>
    </source>
</reference>
<comment type="caution">
    <text evidence="2">The sequence shown here is derived from an EMBL/GenBank/DDBJ whole genome shotgun (WGS) entry which is preliminary data.</text>
</comment>